<feature type="compositionally biased region" description="Basic and acidic residues" evidence="1">
    <location>
        <begin position="15"/>
        <end position="27"/>
    </location>
</feature>
<keyword evidence="3" id="KW-1185">Reference proteome</keyword>
<protein>
    <submittedName>
        <fullName evidence="2">Uncharacterized protein</fullName>
    </submittedName>
</protein>
<evidence type="ECO:0000256" key="1">
    <source>
        <dbReference type="SAM" id="MobiDB-lite"/>
    </source>
</evidence>
<dbReference type="EMBL" id="JAPCHY010000001">
    <property type="protein sequence ID" value="MCW4471250.1"/>
    <property type="molecule type" value="Genomic_DNA"/>
</dbReference>
<evidence type="ECO:0000313" key="3">
    <source>
        <dbReference type="Proteomes" id="UP001209922"/>
    </source>
</evidence>
<proteinExistence type="predicted"/>
<sequence length="68" mass="7258">MSRSPLKTANQPRVNRTDRKQAQSALSHERIAADLAAFRKAGGKIEVLGNTNTLKKIAEAKAADAAAE</sequence>
<comment type="caution">
    <text evidence="2">The sequence shown here is derived from an EMBL/GenBank/DDBJ whole genome shotgun (WGS) entry which is preliminary data.</text>
</comment>
<dbReference type="Proteomes" id="UP001209922">
    <property type="component" value="Unassembled WGS sequence"/>
</dbReference>
<feature type="compositionally biased region" description="Polar residues" evidence="1">
    <location>
        <begin position="1"/>
        <end position="14"/>
    </location>
</feature>
<name>A0ABT3JS43_9XANT</name>
<accession>A0ABT3JS43</accession>
<reference evidence="2 3" key="1">
    <citation type="submission" date="2022-10" db="EMBL/GenBank/DDBJ databases">
        <title>Xanthomonas sp. H13-6.</title>
        <authorList>
            <person name="Liu X."/>
            <person name="Deng Z."/>
            <person name="Jiang Y."/>
            <person name="Yu T."/>
            <person name="Ai J."/>
        </authorList>
    </citation>
    <scope>NUCLEOTIDE SEQUENCE [LARGE SCALE GENOMIC DNA]</scope>
    <source>
        <strain evidence="2 3">H13-6</strain>
    </source>
</reference>
<organism evidence="2 3">
    <name type="scientific">Xanthomonas chitinilytica</name>
    <dbReference type="NCBI Taxonomy" id="2989819"/>
    <lineage>
        <taxon>Bacteria</taxon>
        <taxon>Pseudomonadati</taxon>
        <taxon>Pseudomonadota</taxon>
        <taxon>Gammaproteobacteria</taxon>
        <taxon>Lysobacterales</taxon>
        <taxon>Lysobacteraceae</taxon>
        <taxon>Xanthomonas</taxon>
    </lineage>
</organism>
<evidence type="ECO:0000313" key="2">
    <source>
        <dbReference type="EMBL" id="MCW4471250.1"/>
    </source>
</evidence>
<feature type="region of interest" description="Disordered" evidence="1">
    <location>
        <begin position="1"/>
        <end position="27"/>
    </location>
</feature>
<dbReference type="RefSeq" id="WP_265126187.1">
    <property type="nucleotide sequence ID" value="NZ_JAPCHY010000001.1"/>
</dbReference>
<gene>
    <name evidence="2" type="ORF">OK345_01850</name>
</gene>